<evidence type="ECO:0000259" key="4">
    <source>
        <dbReference type="Pfam" id="PF13460"/>
    </source>
</evidence>
<dbReference type="InterPro" id="IPR016040">
    <property type="entry name" value="NAD(P)-bd_dom"/>
</dbReference>
<keyword evidence="3" id="KW-0560">Oxidoreductase</keyword>
<evidence type="ECO:0000256" key="2">
    <source>
        <dbReference type="ARBA" id="ARBA00022857"/>
    </source>
</evidence>
<gene>
    <name evidence="5" type="ORF">SAPIO_CDS4954</name>
</gene>
<dbReference type="InterPro" id="IPR036291">
    <property type="entry name" value="NAD(P)-bd_dom_sf"/>
</dbReference>
<dbReference type="RefSeq" id="XP_016643055.1">
    <property type="nucleotide sequence ID" value="XM_016787380.1"/>
</dbReference>
<dbReference type="AlphaFoldDB" id="A0A084G7E4"/>
<reference evidence="5 6" key="1">
    <citation type="journal article" date="2014" name="Genome Announc.">
        <title>Draft genome sequence of the pathogenic fungus Scedosporium apiospermum.</title>
        <authorList>
            <person name="Vandeputte P."/>
            <person name="Ghamrawi S."/>
            <person name="Rechenmann M."/>
            <person name="Iltis A."/>
            <person name="Giraud S."/>
            <person name="Fleury M."/>
            <person name="Thornton C."/>
            <person name="Delhaes L."/>
            <person name="Meyer W."/>
            <person name="Papon N."/>
            <person name="Bouchara J.P."/>
        </authorList>
    </citation>
    <scope>NUCLEOTIDE SEQUENCE [LARGE SCALE GENOMIC DNA]</scope>
    <source>
        <strain evidence="5 6">IHEM 14462</strain>
    </source>
</reference>
<dbReference type="CDD" id="cd05259">
    <property type="entry name" value="PCBER_SDR_a"/>
    <property type="match status" value="1"/>
</dbReference>
<feature type="domain" description="NAD(P)-binding" evidence="4">
    <location>
        <begin position="11"/>
        <end position="137"/>
    </location>
</feature>
<evidence type="ECO:0000256" key="3">
    <source>
        <dbReference type="ARBA" id="ARBA00023002"/>
    </source>
</evidence>
<dbReference type="HOGENOM" id="CLU_044876_1_1_1"/>
<sequence length="318" mass="35236">MAILKNIAIVGATGNVGRFITSELLKSGHHTLTAITRGAPGAAPTPEGVKAAQTDYSHASLVSALRGQDVLIITLSARAPRDTQAKLIQAAAEAGVRYVVPNGWGGDASHAAWADIFLGIEQRAAEQLVETLGLKWIEFVSGFWYEFSLIGTADRYGFDFKERSVVLFDDGKAKINTTTWEQTGRAVAALFDLDEKVIEERYKNRNVYISSFYVSQRDMLESALRVTDTKESDWKITYEPSVERFASALEKVKAGDNTAFTRALYTRWFYPEKPDAAAMAWQENHKLANEELGLPQEDLDESTRRAIENPAKFLGTYA</sequence>
<comment type="similarity">
    <text evidence="1">Belongs to the NmrA-type oxidoreductase family. Isoflavone reductase subfamily.</text>
</comment>
<dbReference type="GeneID" id="27724026"/>
<dbReference type="SUPFAM" id="SSF51735">
    <property type="entry name" value="NAD(P)-binding Rossmann-fold domains"/>
    <property type="match status" value="1"/>
</dbReference>
<dbReference type="Gene3D" id="3.40.50.720">
    <property type="entry name" value="NAD(P)-binding Rossmann-like Domain"/>
    <property type="match status" value="1"/>
</dbReference>
<keyword evidence="2" id="KW-0521">NADP</keyword>
<dbReference type="GO" id="GO:0016491">
    <property type="term" value="F:oxidoreductase activity"/>
    <property type="evidence" value="ECO:0007669"/>
    <property type="project" value="UniProtKB-KW"/>
</dbReference>
<dbReference type="Pfam" id="PF13460">
    <property type="entry name" value="NAD_binding_10"/>
    <property type="match status" value="1"/>
</dbReference>
<comment type="caution">
    <text evidence="5">The sequence shown here is derived from an EMBL/GenBank/DDBJ whole genome shotgun (WGS) entry which is preliminary data.</text>
</comment>
<dbReference type="PANTHER" id="PTHR47706:SF7">
    <property type="entry name" value="CIPA-LIKE, PUTATIVE (AFU_ORTHOLOGUE AFUA_1G01630)-RELATED"/>
    <property type="match status" value="1"/>
</dbReference>
<dbReference type="OrthoDB" id="419598at2759"/>
<organism evidence="5 6">
    <name type="scientific">Pseudallescheria apiosperma</name>
    <name type="common">Scedosporium apiospermum</name>
    <dbReference type="NCBI Taxonomy" id="563466"/>
    <lineage>
        <taxon>Eukaryota</taxon>
        <taxon>Fungi</taxon>
        <taxon>Dikarya</taxon>
        <taxon>Ascomycota</taxon>
        <taxon>Pezizomycotina</taxon>
        <taxon>Sordariomycetes</taxon>
        <taxon>Hypocreomycetidae</taxon>
        <taxon>Microascales</taxon>
        <taxon>Microascaceae</taxon>
        <taxon>Scedosporium</taxon>
    </lineage>
</organism>
<dbReference type="VEuPathDB" id="FungiDB:SAPIO_CDS4954"/>
<evidence type="ECO:0000313" key="5">
    <source>
        <dbReference type="EMBL" id="KEZ43256.1"/>
    </source>
</evidence>
<keyword evidence="6" id="KW-1185">Reference proteome</keyword>
<dbReference type="EMBL" id="JOWA01000095">
    <property type="protein sequence ID" value="KEZ43256.1"/>
    <property type="molecule type" value="Genomic_DNA"/>
</dbReference>
<proteinExistence type="inferred from homology"/>
<dbReference type="PANTHER" id="PTHR47706">
    <property type="entry name" value="NMRA-LIKE FAMILY PROTEIN"/>
    <property type="match status" value="1"/>
</dbReference>
<accession>A0A084G7E4</accession>
<protein>
    <submittedName>
        <fullName evidence="5">CipA protein</fullName>
    </submittedName>
</protein>
<evidence type="ECO:0000256" key="1">
    <source>
        <dbReference type="ARBA" id="ARBA00005725"/>
    </source>
</evidence>
<dbReference type="Proteomes" id="UP000028545">
    <property type="component" value="Unassembled WGS sequence"/>
</dbReference>
<evidence type="ECO:0000313" key="6">
    <source>
        <dbReference type="Proteomes" id="UP000028545"/>
    </source>
</evidence>
<dbReference type="OMA" id="TLAAHHW"/>
<dbReference type="InterPro" id="IPR051609">
    <property type="entry name" value="NmrA/Isoflavone_reductase-like"/>
</dbReference>
<name>A0A084G7E4_PSEDA</name>
<dbReference type="InterPro" id="IPR045312">
    <property type="entry name" value="PCBER-like"/>
</dbReference>
<dbReference type="KEGG" id="sapo:SAPIO_CDS4954"/>